<comment type="function">
    <text evidence="7">Pyrophosphatase that catalyzes the hydrolysis of nucleoside triphosphates to their monophosphate derivatives, with a high preference for the non-canonical purine nucleotides XTP (xanthosine triphosphate), dITP (deoxyinosine triphosphate) and ITP. Seems to function as a house-cleaning enzyme that removes non-canonical purine nucleotides from the nucleotide pool, thus preventing their incorporation into DNA/RNA and avoiding chromosomal lesions.</text>
</comment>
<evidence type="ECO:0000256" key="8">
    <source>
        <dbReference type="RuleBase" id="RU003781"/>
    </source>
</evidence>
<dbReference type="InterPro" id="IPR029001">
    <property type="entry name" value="ITPase-like_fam"/>
</dbReference>
<evidence type="ECO:0000256" key="3">
    <source>
        <dbReference type="ARBA" id="ARBA00022741"/>
    </source>
</evidence>
<proteinExistence type="inferred from homology"/>
<comment type="similarity">
    <text evidence="1 7 8">Belongs to the HAM1 NTPase family.</text>
</comment>
<evidence type="ECO:0000256" key="5">
    <source>
        <dbReference type="ARBA" id="ARBA00022842"/>
    </source>
</evidence>
<dbReference type="PANTHER" id="PTHR11067">
    <property type="entry name" value="INOSINE TRIPHOSPHATE PYROPHOSPHATASE/HAM1 PROTEIN"/>
    <property type="match status" value="1"/>
</dbReference>
<evidence type="ECO:0000256" key="1">
    <source>
        <dbReference type="ARBA" id="ARBA00008023"/>
    </source>
</evidence>
<name>A0ABS5H0W4_9BURK</name>
<comment type="cofactor">
    <cofactor evidence="7">
        <name>Mg(2+)</name>
        <dbReference type="ChEBI" id="CHEBI:18420"/>
    </cofactor>
    <text evidence="7">Binds 1 Mg(2+) ion per subunit.</text>
</comment>
<dbReference type="Proteomes" id="UP000682982">
    <property type="component" value="Unassembled WGS sequence"/>
</dbReference>
<comment type="subunit">
    <text evidence="7">Homodimer.</text>
</comment>
<dbReference type="HAMAP" id="MF_01405">
    <property type="entry name" value="Non_canon_purine_NTPase"/>
    <property type="match status" value="1"/>
</dbReference>
<dbReference type="NCBIfam" id="TIGR00042">
    <property type="entry name" value="RdgB/HAM1 family non-canonical purine NTP pyrophosphatase"/>
    <property type="match status" value="1"/>
</dbReference>
<evidence type="ECO:0000256" key="7">
    <source>
        <dbReference type="HAMAP-Rule" id="MF_01405"/>
    </source>
</evidence>
<dbReference type="Pfam" id="PF01725">
    <property type="entry name" value="Ham1p_like"/>
    <property type="match status" value="1"/>
</dbReference>
<dbReference type="EC" id="3.6.1.66" evidence="7"/>
<comment type="caution">
    <text evidence="9">The sequence shown here is derived from an EMBL/GenBank/DDBJ whole genome shotgun (WGS) entry which is preliminary data.</text>
</comment>
<accession>A0ABS5H0W4</accession>
<evidence type="ECO:0000256" key="4">
    <source>
        <dbReference type="ARBA" id="ARBA00022801"/>
    </source>
</evidence>
<comment type="catalytic activity">
    <reaction evidence="7">
        <text>ITP + H2O = IMP + diphosphate + H(+)</text>
        <dbReference type="Rhea" id="RHEA:29399"/>
        <dbReference type="ChEBI" id="CHEBI:15377"/>
        <dbReference type="ChEBI" id="CHEBI:15378"/>
        <dbReference type="ChEBI" id="CHEBI:33019"/>
        <dbReference type="ChEBI" id="CHEBI:58053"/>
        <dbReference type="ChEBI" id="CHEBI:61402"/>
        <dbReference type="EC" id="3.6.1.66"/>
    </reaction>
</comment>
<dbReference type="EMBL" id="JAGSPK010000002">
    <property type="protein sequence ID" value="MBR7792357.1"/>
    <property type="molecule type" value="Genomic_DNA"/>
</dbReference>
<feature type="active site" description="Proton acceptor" evidence="7">
    <location>
        <position position="70"/>
    </location>
</feature>
<feature type="binding site" evidence="7">
    <location>
        <begin position="9"/>
        <end position="14"/>
    </location>
    <ligand>
        <name>substrate</name>
    </ligand>
</feature>
<dbReference type="InterPro" id="IPR002637">
    <property type="entry name" value="RdgB/HAM1"/>
</dbReference>
<keyword evidence="4 7" id="KW-0378">Hydrolase</keyword>
<sequence>MTKKIVLASNNQGKLKEFYQILSPLGVELHSQSEFDVPEADEPFFSFIENALAKARHASKLTGLPALADDSGICVNALQGAPGVFSARYAGEPKSDLRNNQKLIADLQNKADKSAYYYCVLVLVRSEHDPQPVIADGVWNGEIVASARGENGFGYDPHFWIPSLNKTVAELSAEQKNQLSHRGQALRALFEKLK</sequence>
<feature type="binding site" evidence="7">
    <location>
        <position position="71"/>
    </location>
    <ligand>
        <name>substrate</name>
    </ligand>
</feature>
<keyword evidence="3 7" id="KW-0547">Nucleotide-binding</keyword>
<keyword evidence="10" id="KW-1185">Reference proteome</keyword>
<dbReference type="CDD" id="cd00515">
    <property type="entry name" value="HAM1"/>
    <property type="match status" value="1"/>
</dbReference>
<feature type="binding site" evidence="7">
    <location>
        <begin position="181"/>
        <end position="182"/>
    </location>
    <ligand>
        <name>substrate</name>
    </ligand>
</feature>
<dbReference type="SUPFAM" id="SSF52972">
    <property type="entry name" value="ITPase-like"/>
    <property type="match status" value="1"/>
</dbReference>
<evidence type="ECO:0000313" key="10">
    <source>
        <dbReference type="Proteomes" id="UP000682982"/>
    </source>
</evidence>
<gene>
    <name evidence="9" type="primary">rdgB</name>
    <name evidence="9" type="ORF">KDM87_07070</name>
</gene>
<dbReference type="PANTHER" id="PTHR11067:SF9">
    <property type="entry name" value="INOSINE TRIPHOSPHATE PYROPHOSPHATASE"/>
    <property type="match status" value="1"/>
</dbReference>
<feature type="binding site" evidence="7">
    <location>
        <begin position="153"/>
        <end position="156"/>
    </location>
    <ligand>
        <name>substrate</name>
    </ligand>
</feature>
<keyword evidence="6 7" id="KW-0546">Nucleotide metabolism</keyword>
<organism evidence="9 10">
    <name type="scientific">Undibacterium rivi</name>
    <dbReference type="NCBI Taxonomy" id="2828729"/>
    <lineage>
        <taxon>Bacteria</taxon>
        <taxon>Pseudomonadati</taxon>
        <taxon>Pseudomonadota</taxon>
        <taxon>Betaproteobacteria</taxon>
        <taxon>Burkholderiales</taxon>
        <taxon>Oxalobacteraceae</taxon>
        <taxon>Undibacterium</taxon>
    </lineage>
</organism>
<comment type="catalytic activity">
    <reaction evidence="7">
        <text>dITP + H2O = dIMP + diphosphate + H(+)</text>
        <dbReference type="Rhea" id="RHEA:28342"/>
        <dbReference type="ChEBI" id="CHEBI:15377"/>
        <dbReference type="ChEBI" id="CHEBI:15378"/>
        <dbReference type="ChEBI" id="CHEBI:33019"/>
        <dbReference type="ChEBI" id="CHEBI:61194"/>
        <dbReference type="ChEBI" id="CHEBI:61382"/>
        <dbReference type="EC" id="3.6.1.66"/>
    </reaction>
</comment>
<comment type="catalytic activity">
    <reaction evidence="7">
        <text>XTP + H2O = XMP + diphosphate + H(+)</text>
        <dbReference type="Rhea" id="RHEA:28610"/>
        <dbReference type="ChEBI" id="CHEBI:15377"/>
        <dbReference type="ChEBI" id="CHEBI:15378"/>
        <dbReference type="ChEBI" id="CHEBI:33019"/>
        <dbReference type="ChEBI" id="CHEBI:57464"/>
        <dbReference type="ChEBI" id="CHEBI:61314"/>
        <dbReference type="EC" id="3.6.1.66"/>
    </reaction>
</comment>
<evidence type="ECO:0000313" key="9">
    <source>
        <dbReference type="EMBL" id="MBR7792357.1"/>
    </source>
</evidence>
<dbReference type="RefSeq" id="WP_212678416.1">
    <property type="nucleotide sequence ID" value="NZ_JAGSPK010000002.1"/>
</dbReference>
<keyword evidence="2 7" id="KW-0479">Metal-binding</keyword>
<feature type="binding site" evidence="7">
    <location>
        <position position="70"/>
    </location>
    <ligand>
        <name>Mg(2+)</name>
        <dbReference type="ChEBI" id="CHEBI:18420"/>
    </ligand>
</feature>
<protein>
    <recommendedName>
        <fullName evidence="7">dITP/XTP pyrophosphatase</fullName>
        <ecNumber evidence="7">3.6.1.66</ecNumber>
    </recommendedName>
    <alternativeName>
        <fullName evidence="7">Non-canonical purine NTP pyrophosphatase</fullName>
    </alternativeName>
    <alternativeName>
        <fullName evidence="7">Non-standard purine NTP pyrophosphatase</fullName>
    </alternativeName>
    <alternativeName>
        <fullName evidence="7">Nucleoside-triphosphate diphosphatase</fullName>
    </alternativeName>
    <alternativeName>
        <fullName evidence="7">Nucleoside-triphosphate pyrophosphatase</fullName>
        <shortName evidence="7">NTPase</shortName>
    </alternativeName>
</protein>
<evidence type="ECO:0000256" key="2">
    <source>
        <dbReference type="ARBA" id="ARBA00022723"/>
    </source>
</evidence>
<keyword evidence="5 7" id="KW-0460">Magnesium</keyword>
<dbReference type="InterPro" id="IPR020922">
    <property type="entry name" value="dITP/XTP_pyrophosphatase"/>
</dbReference>
<evidence type="ECO:0000256" key="6">
    <source>
        <dbReference type="ARBA" id="ARBA00023080"/>
    </source>
</evidence>
<reference evidence="9 10" key="1">
    <citation type="submission" date="2021-04" db="EMBL/GenBank/DDBJ databases">
        <title>novel species isolated from subtropical streams in China.</title>
        <authorList>
            <person name="Lu H."/>
        </authorList>
    </citation>
    <scope>NUCLEOTIDE SEQUENCE [LARGE SCALE GENOMIC DNA]</scope>
    <source>
        <strain evidence="9 10">FT147W</strain>
    </source>
</reference>
<dbReference type="Gene3D" id="3.90.950.10">
    <property type="match status" value="1"/>
</dbReference>
<feature type="binding site" evidence="7">
    <location>
        <position position="176"/>
    </location>
    <ligand>
        <name>substrate</name>
    </ligand>
</feature>
<feature type="binding site" evidence="7">
    <location>
        <position position="41"/>
    </location>
    <ligand>
        <name>Mg(2+)</name>
        <dbReference type="ChEBI" id="CHEBI:18420"/>
    </ligand>
</feature>